<name>A0A1M5U5D8_9CLOT</name>
<dbReference type="EMBL" id="FQXU01000003">
    <property type="protein sequence ID" value="SHH58242.1"/>
    <property type="molecule type" value="Genomic_DNA"/>
</dbReference>
<evidence type="ECO:0000313" key="3">
    <source>
        <dbReference type="Proteomes" id="UP000184241"/>
    </source>
</evidence>
<evidence type="ECO:0000256" key="1">
    <source>
        <dbReference type="SAM" id="Phobius"/>
    </source>
</evidence>
<keyword evidence="1" id="KW-0472">Membrane</keyword>
<accession>A0A1M5U5D8</accession>
<feature type="transmembrane region" description="Helical" evidence="1">
    <location>
        <begin position="29"/>
        <end position="48"/>
    </location>
</feature>
<protein>
    <submittedName>
        <fullName evidence="2">Uncharacterized protein</fullName>
    </submittedName>
</protein>
<sequence>MVVIVITIYIIIVFIDQVTLFKSGEKRDFYVSAVMCLISFIIAILLALKISIYSPAKLIESLIKNFLGKL</sequence>
<reference evidence="2 3" key="1">
    <citation type="submission" date="2016-11" db="EMBL/GenBank/DDBJ databases">
        <authorList>
            <person name="Jaros S."/>
            <person name="Januszkiewicz K."/>
            <person name="Wedrychowicz H."/>
        </authorList>
    </citation>
    <scope>NUCLEOTIDE SEQUENCE [LARGE SCALE GENOMIC DNA]</scope>
    <source>
        <strain evidence="2 3">DSM 6191</strain>
    </source>
</reference>
<dbReference type="RefSeq" id="WP_073016216.1">
    <property type="nucleotide sequence ID" value="NZ_FQXU01000003.1"/>
</dbReference>
<dbReference type="Proteomes" id="UP000184241">
    <property type="component" value="Unassembled WGS sequence"/>
</dbReference>
<evidence type="ECO:0000313" key="2">
    <source>
        <dbReference type="EMBL" id="SHH58242.1"/>
    </source>
</evidence>
<gene>
    <name evidence="2" type="ORF">SAMN02745941_00414</name>
</gene>
<proteinExistence type="predicted"/>
<keyword evidence="1" id="KW-1133">Transmembrane helix</keyword>
<organism evidence="2 3">
    <name type="scientific">Clostridium intestinale DSM 6191</name>
    <dbReference type="NCBI Taxonomy" id="1121320"/>
    <lineage>
        <taxon>Bacteria</taxon>
        <taxon>Bacillati</taxon>
        <taxon>Bacillota</taxon>
        <taxon>Clostridia</taxon>
        <taxon>Eubacteriales</taxon>
        <taxon>Clostridiaceae</taxon>
        <taxon>Clostridium</taxon>
    </lineage>
</organism>
<dbReference type="AlphaFoldDB" id="A0A1M5U5D8"/>
<keyword evidence="1" id="KW-0812">Transmembrane</keyword>